<dbReference type="PATRIC" id="fig|104336.4.peg.1463"/>
<dbReference type="Pfam" id="PF13462">
    <property type="entry name" value="Thioredoxin_4"/>
    <property type="match status" value="1"/>
</dbReference>
<dbReference type="GeneID" id="94445339"/>
<keyword evidence="1" id="KW-0472">Membrane</keyword>
<accession>A0A0F0KQC5</accession>
<name>A0A0F0KQC5_9MICO</name>
<organism evidence="3 4">
    <name type="scientific">Microbacterium foliorum</name>
    <dbReference type="NCBI Taxonomy" id="104336"/>
    <lineage>
        <taxon>Bacteria</taxon>
        <taxon>Bacillati</taxon>
        <taxon>Actinomycetota</taxon>
        <taxon>Actinomycetes</taxon>
        <taxon>Micrococcales</taxon>
        <taxon>Microbacteriaceae</taxon>
        <taxon>Microbacterium</taxon>
    </lineage>
</organism>
<sequence>MAAAKSNTNWFVIGVSAAVVVVLAVLALVVVNLNNQATAPGPTPEGAIVNDKTGAISFGAGDDTIDTYVDFMCPVCGQFEDAYGEQLQTAAANDDITLNIHPISILDRASQGTEFSTRAANSMYCVATEAPDNALDYFNLLFTNQPEENTAGLADEQLVELAKQAGAAGAADCITDGTYSRFVAARTDETPVDPATGRFGTPTVAINGDRIDNSAIATEFAKILG</sequence>
<dbReference type="KEGG" id="mfol:DXT68_13120"/>
<feature type="transmembrane region" description="Helical" evidence="1">
    <location>
        <begin position="12"/>
        <end position="33"/>
    </location>
</feature>
<dbReference type="CDD" id="cd02972">
    <property type="entry name" value="DsbA_family"/>
    <property type="match status" value="1"/>
</dbReference>
<keyword evidence="3" id="KW-0808">Transferase</keyword>
<proteinExistence type="predicted"/>
<dbReference type="InterPro" id="IPR036249">
    <property type="entry name" value="Thioredoxin-like_sf"/>
</dbReference>
<dbReference type="EMBL" id="JYIU01000039">
    <property type="protein sequence ID" value="KJL22310.1"/>
    <property type="molecule type" value="Genomic_DNA"/>
</dbReference>
<keyword evidence="4" id="KW-1185">Reference proteome</keyword>
<dbReference type="Proteomes" id="UP000033572">
    <property type="component" value="Unassembled WGS sequence"/>
</dbReference>
<dbReference type="EC" id="2.7.11.1" evidence="3"/>
<protein>
    <submittedName>
        <fullName evidence="3">Serine/threonine-protein kinase PknE</fullName>
        <ecNumber evidence="3">2.7.11.1</ecNumber>
    </submittedName>
</protein>
<evidence type="ECO:0000259" key="2">
    <source>
        <dbReference type="Pfam" id="PF13462"/>
    </source>
</evidence>
<dbReference type="SUPFAM" id="SSF52833">
    <property type="entry name" value="Thioredoxin-like"/>
    <property type="match status" value="1"/>
</dbReference>
<gene>
    <name evidence="3" type="primary">pknE_1</name>
    <name evidence="3" type="ORF">RN50_01428</name>
</gene>
<reference evidence="3 4" key="1">
    <citation type="submission" date="2015-02" db="EMBL/GenBank/DDBJ databases">
        <title>Draft genome sequences of ten Microbacterium spp. with emphasis on heavy metal contaminated environments.</title>
        <authorList>
            <person name="Corretto E."/>
        </authorList>
    </citation>
    <scope>NUCLEOTIDE SEQUENCE [LARGE SCALE GENOMIC DNA]</scope>
    <source>
        <strain evidence="3 4">DSM 12966</strain>
    </source>
</reference>
<evidence type="ECO:0000256" key="1">
    <source>
        <dbReference type="SAM" id="Phobius"/>
    </source>
</evidence>
<evidence type="ECO:0000313" key="4">
    <source>
        <dbReference type="Proteomes" id="UP000033572"/>
    </source>
</evidence>
<dbReference type="GO" id="GO:0004674">
    <property type="term" value="F:protein serine/threonine kinase activity"/>
    <property type="evidence" value="ECO:0007669"/>
    <property type="project" value="UniProtKB-EC"/>
</dbReference>
<keyword evidence="1" id="KW-0812">Transmembrane</keyword>
<dbReference type="AlphaFoldDB" id="A0A0F0KQC5"/>
<evidence type="ECO:0000313" key="3">
    <source>
        <dbReference type="EMBL" id="KJL22310.1"/>
    </source>
</evidence>
<keyword evidence="1" id="KW-1133">Transmembrane helix</keyword>
<dbReference type="Gene3D" id="3.40.30.10">
    <property type="entry name" value="Glutaredoxin"/>
    <property type="match status" value="1"/>
</dbReference>
<keyword evidence="3" id="KW-0418">Kinase</keyword>
<comment type="caution">
    <text evidence="3">The sequence shown here is derived from an EMBL/GenBank/DDBJ whole genome shotgun (WGS) entry which is preliminary data.</text>
</comment>
<dbReference type="RefSeq" id="WP_045253829.1">
    <property type="nucleotide sequence ID" value="NZ_CP031425.1"/>
</dbReference>
<feature type="domain" description="Thioredoxin-like fold" evidence="2">
    <location>
        <begin position="62"/>
        <end position="224"/>
    </location>
</feature>
<dbReference type="InterPro" id="IPR012336">
    <property type="entry name" value="Thioredoxin-like_fold"/>
</dbReference>